<accession>A0A8K0N2P0</accession>
<evidence type="ECO:0000313" key="10">
    <source>
        <dbReference type="Proteomes" id="UP000797356"/>
    </source>
</evidence>
<comment type="caution">
    <text evidence="9">The sequence shown here is derived from an EMBL/GenBank/DDBJ whole genome shotgun (WGS) entry which is preliminary data.</text>
</comment>
<evidence type="ECO:0000256" key="7">
    <source>
        <dbReference type="SAM" id="MobiDB-lite"/>
    </source>
</evidence>
<comment type="function">
    <text evidence="6">Transcriptional repressor that regulates multiple aspects of plant growth and development.</text>
</comment>
<feature type="domain" description="OVATE" evidence="8">
    <location>
        <begin position="165"/>
        <end position="229"/>
    </location>
</feature>
<feature type="compositionally biased region" description="Low complexity" evidence="7">
    <location>
        <begin position="135"/>
        <end position="149"/>
    </location>
</feature>
<comment type="subcellular location">
    <subcellularLocation>
        <location evidence="1 6">Nucleus</location>
    </subcellularLocation>
</comment>
<protein>
    <recommendedName>
        <fullName evidence="6">Transcription repressor</fullName>
    </recommendedName>
    <alternativeName>
        <fullName evidence="6">Ovate family protein</fullName>
    </alternativeName>
</protein>
<dbReference type="PANTHER" id="PTHR33057:SF117">
    <property type="entry name" value="TRANSCRIPTION REPRESSOR OFP14"/>
    <property type="match status" value="1"/>
</dbReference>
<gene>
    <name evidence="9" type="ORF">COCNU_06G000960</name>
</gene>
<dbReference type="InterPro" id="IPR006458">
    <property type="entry name" value="Ovate_C"/>
</dbReference>
<evidence type="ECO:0000256" key="6">
    <source>
        <dbReference type="RuleBase" id="RU367028"/>
    </source>
</evidence>
<dbReference type="Pfam" id="PF04844">
    <property type="entry name" value="Ovate"/>
    <property type="match status" value="1"/>
</dbReference>
<dbReference type="GO" id="GO:0045892">
    <property type="term" value="P:negative regulation of DNA-templated transcription"/>
    <property type="evidence" value="ECO:0007669"/>
    <property type="project" value="UniProtKB-UniRule"/>
</dbReference>
<keyword evidence="3 6" id="KW-0805">Transcription regulation</keyword>
<reference evidence="9" key="2">
    <citation type="submission" date="2019-07" db="EMBL/GenBank/DDBJ databases">
        <authorList>
            <person name="Yang Y."/>
            <person name="Bocs S."/>
            <person name="Baudouin L."/>
        </authorList>
    </citation>
    <scope>NUCLEOTIDE SEQUENCE</scope>
    <source>
        <tissue evidence="9">Spear leaf of Hainan Tall coconut</tissue>
    </source>
</reference>
<keyword evidence="4 6" id="KW-0804">Transcription</keyword>
<keyword evidence="2 6" id="KW-0678">Repressor</keyword>
<feature type="region of interest" description="Disordered" evidence="7">
    <location>
        <begin position="50"/>
        <end position="69"/>
    </location>
</feature>
<dbReference type="AlphaFoldDB" id="A0A8K0N2P0"/>
<evidence type="ECO:0000313" key="9">
    <source>
        <dbReference type="EMBL" id="KAG1346267.1"/>
    </source>
</evidence>
<evidence type="ECO:0000256" key="4">
    <source>
        <dbReference type="ARBA" id="ARBA00023163"/>
    </source>
</evidence>
<evidence type="ECO:0000259" key="8">
    <source>
        <dbReference type="PROSITE" id="PS51754"/>
    </source>
</evidence>
<evidence type="ECO:0000256" key="5">
    <source>
        <dbReference type="ARBA" id="ARBA00023242"/>
    </source>
</evidence>
<feature type="region of interest" description="Disordered" evidence="7">
    <location>
        <begin position="89"/>
        <end position="109"/>
    </location>
</feature>
<dbReference type="PROSITE" id="PS51754">
    <property type="entry name" value="OVATE"/>
    <property type="match status" value="1"/>
</dbReference>
<dbReference type="GO" id="GO:0005634">
    <property type="term" value="C:nucleus"/>
    <property type="evidence" value="ECO:0007669"/>
    <property type="project" value="UniProtKB-SubCell"/>
</dbReference>
<feature type="region of interest" description="Disordered" evidence="7">
    <location>
        <begin position="125"/>
        <end position="155"/>
    </location>
</feature>
<sequence>MGKKGIHKSLQLYLSKLKKVPTLHLPNPPNPSNTATSWLLSACKYPKTPSFAVDRDQPDDASGGARDPAATLSDVDRFLYENFHSLYNRDNDGNELSSESPNYDAEPPAAATIRSSERFFVSPGTSNSILDEARPSAATSSSSSSSSYSRRSDAGPTVLGDGVAVMTFSKDPYDDFRRSMQEMVEARHVDPRQPLDWEFMEELLFCYLELNDRSVHKYILKAFTDLTVSYRRRGRRRRKAKEGQVVVVPRNFSVGATRGSGTAPLEKVRNASFSGRSP</sequence>
<dbReference type="Proteomes" id="UP000797356">
    <property type="component" value="Chromosome 6"/>
</dbReference>
<dbReference type="PANTHER" id="PTHR33057">
    <property type="entry name" value="TRANSCRIPTION REPRESSOR OFP7-RELATED"/>
    <property type="match status" value="1"/>
</dbReference>
<dbReference type="EMBL" id="CM017877">
    <property type="protein sequence ID" value="KAG1346267.1"/>
    <property type="molecule type" value="Genomic_DNA"/>
</dbReference>
<evidence type="ECO:0000256" key="1">
    <source>
        <dbReference type="ARBA" id="ARBA00004123"/>
    </source>
</evidence>
<organism evidence="9 10">
    <name type="scientific">Cocos nucifera</name>
    <name type="common">Coconut palm</name>
    <dbReference type="NCBI Taxonomy" id="13894"/>
    <lineage>
        <taxon>Eukaryota</taxon>
        <taxon>Viridiplantae</taxon>
        <taxon>Streptophyta</taxon>
        <taxon>Embryophyta</taxon>
        <taxon>Tracheophyta</taxon>
        <taxon>Spermatophyta</taxon>
        <taxon>Magnoliopsida</taxon>
        <taxon>Liliopsida</taxon>
        <taxon>Arecaceae</taxon>
        <taxon>Arecoideae</taxon>
        <taxon>Cocoseae</taxon>
        <taxon>Attaleinae</taxon>
        <taxon>Cocos</taxon>
    </lineage>
</organism>
<evidence type="ECO:0000256" key="2">
    <source>
        <dbReference type="ARBA" id="ARBA00022491"/>
    </source>
</evidence>
<dbReference type="NCBIfam" id="TIGR01568">
    <property type="entry name" value="A_thal_3678"/>
    <property type="match status" value="1"/>
</dbReference>
<dbReference type="OrthoDB" id="689980at2759"/>
<reference evidence="9" key="1">
    <citation type="journal article" date="2017" name="Gigascience">
        <title>The genome draft of coconut (Cocos nucifera).</title>
        <authorList>
            <person name="Xiao Y."/>
            <person name="Xu P."/>
            <person name="Fan H."/>
            <person name="Baudouin L."/>
            <person name="Xia W."/>
            <person name="Bocs S."/>
            <person name="Xu J."/>
            <person name="Li Q."/>
            <person name="Guo A."/>
            <person name="Zhou L."/>
            <person name="Li J."/>
            <person name="Wu Y."/>
            <person name="Ma Z."/>
            <person name="Armero A."/>
            <person name="Issali A.E."/>
            <person name="Liu N."/>
            <person name="Peng M."/>
            <person name="Yang Y."/>
        </authorList>
    </citation>
    <scope>NUCLEOTIDE SEQUENCE</scope>
    <source>
        <tissue evidence="9">Spear leaf of Hainan Tall coconut</tissue>
    </source>
</reference>
<keyword evidence="5 6" id="KW-0539">Nucleus</keyword>
<name>A0A8K0N2P0_COCNU</name>
<dbReference type="InterPro" id="IPR038933">
    <property type="entry name" value="Ovate"/>
</dbReference>
<evidence type="ECO:0000256" key="3">
    <source>
        <dbReference type="ARBA" id="ARBA00023015"/>
    </source>
</evidence>
<proteinExistence type="predicted"/>
<keyword evidence="10" id="KW-1185">Reference proteome</keyword>